<organism evidence="1 2">
    <name type="scientific">Tachysurus vachellii</name>
    <name type="common">Darkbarbel catfish</name>
    <name type="synonym">Pelteobagrus vachellii</name>
    <dbReference type="NCBI Taxonomy" id="175792"/>
    <lineage>
        <taxon>Eukaryota</taxon>
        <taxon>Metazoa</taxon>
        <taxon>Chordata</taxon>
        <taxon>Craniata</taxon>
        <taxon>Vertebrata</taxon>
        <taxon>Euteleostomi</taxon>
        <taxon>Actinopterygii</taxon>
        <taxon>Neopterygii</taxon>
        <taxon>Teleostei</taxon>
        <taxon>Ostariophysi</taxon>
        <taxon>Siluriformes</taxon>
        <taxon>Bagridae</taxon>
        <taxon>Tachysurus</taxon>
    </lineage>
</organism>
<proteinExistence type="predicted"/>
<keyword evidence="2" id="KW-1185">Reference proteome</keyword>
<dbReference type="AlphaFoldDB" id="A0AA88T1K3"/>
<evidence type="ECO:0000313" key="2">
    <source>
        <dbReference type="Proteomes" id="UP001187315"/>
    </source>
</evidence>
<name>A0AA88T1K3_TACVA</name>
<accession>A0AA88T1K3</accession>
<gene>
    <name evidence="1" type="ORF">Q7C36_004296</name>
</gene>
<protein>
    <submittedName>
        <fullName evidence="1">Uncharacterized protein</fullName>
    </submittedName>
</protein>
<reference evidence="1" key="1">
    <citation type="submission" date="2023-08" db="EMBL/GenBank/DDBJ databases">
        <title>Pelteobagrus vachellii genome.</title>
        <authorList>
            <person name="Liu H."/>
        </authorList>
    </citation>
    <scope>NUCLEOTIDE SEQUENCE</scope>
    <source>
        <strain evidence="1">PRFRI_2022a</strain>
        <tissue evidence="1">Muscle</tissue>
    </source>
</reference>
<dbReference type="EMBL" id="JAVHJS010000004">
    <property type="protein sequence ID" value="KAK2860130.1"/>
    <property type="molecule type" value="Genomic_DNA"/>
</dbReference>
<comment type="caution">
    <text evidence="1">The sequence shown here is derived from an EMBL/GenBank/DDBJ whole genome shotgun (WGS) entry which is preliminary data.</text>
</comment>
<evidence type="ECO:0000313" key="1">
    <source>
        <dbReference type="EMBL" id="KAK2860130.1"/>
    </source>
</evidence>
<sequence>MEVTASGGCDLAPKMTSALDLAKEKQESQKPEVSHGKCLMENMDVSGQRGEPGLHITWTPAGTPCQETKHCLP</sequence>
<dbReference type="Proteomes" id="UP001187315">
    <property type="component" value="Unassembled WGS sequence"/>
</dbReference>